<proteinExistence type="predicted"/>
<dbReference type="RefSeq" id="WP_104047550.1">
    <property type="nucleotide sequence ID" value="NZ_CAKMTZ010000035.1"/>
</dbReference>
<accession>A0AAU9QJ53</accession>
<comment type="caution">
    <text evidence="1">The sequence shown here is derived from an EMBL/GenBank/DDBJ whole genome shotgun (WGS) entry which is preliminary data.</text>
</comment>
<dbReference type="InterPro" id="IPR010732">
    <property type="entry name" value="T6SS_TssG-like"/>
</dbReference>
<dbReference type="Pfam" id="PF06996">
    <property type="entry name" value="T6SS_TssG"/>
    <property type="match status" value="1"/>
</dbReference>
<organism evidence="1 2">
    <name type="scientific">Vibrio jasicida</name>
    <dbReference type="NCBI Taxonomy" id="766224"/>
    <lineage>
        <taxon>Bacteria</taxon>
        <taxon>Pseudomonadati</taxon>
        <taxon>Pseudomonadota</taxon>
        <taxon>Gammaproteobacteria</taxon>
        <taxon>Vibrionales</taxon>
        <taxon>Vibrionaceae</taxon>
        <taxon>Vibrio</taxon>
    </lineage>
</organism>
<dbReference type="PANTHER" id="PTHR35564">
    <property type="match status" value="1"/>
</dbReference>
<reference evidence="1" key="1">
    <citation type="submission" date="2022-01" db="EMBL/GenBank/DDBJ databases">
        <authorList>
            <person name="Lagorce A."/>
        </authorList>
    </citation>
    <scope>NUCLEOTIDE SEQUENCE</scope>
    <source>
        <strain evidence="1">Th15_F1_A12</strain>
    </source>
</reference>
<dbReference type="AlphaFoldDB" id="A0AAU9QJ53"/>
<evidence type="ECO:0000313" key="2">
    <source>
        <dbReference type="Proteomes" id="UP001295462"/>
    </source>
</evidence>
<name>A0AAU9QJ53_9VIBR</name>
<dbReference type="NCBIfam" id="TIGR03347">
    <property type="entry name" value="VI_chp_1"/>
    <property type="match status" value="1"/>
</dbReference>
<gene>
    <name evidence="1" type="ORF">THF1A12_120034</name>
</gene>
<sequence>MKTEDFYRQLKQRSLFEALHLIEQEVLRVEALLGSDALPRDEKISIKVNPALGYENSQLCAVKAISQSKLRLETNLIGLTGEQGVLPQHYSELALNRQKEGDNAMVDFYDIFNHRLLSLYYRSWQLTQLTSQVTAHSVGRRSPLCSMLESVTGQTQHLANHFAGVFASSNRSKSALKGMLESLSGCDVRLHEFQGQWLHLTAEDQTRLVSQSMPEGQFAQLGSGASVGSKAWNINAGVTIEFFPNTTKQVKQLFPNTSCVHTMKSITHDFLGKHKRVKWKLTTQHKYLPQVCISKQVGQLGIGSVLTKHKRTKDRRITITI</sequence>
<dbReference type="EMBL" id="CAKMUD010000024">
    <property type="protein sequence ID" value="CAH1572780.1"/>
    <property type="molecule type" value="Genomic_DNA"/>
</dbReference>
<evidence type="ECO:0000313" key="1">
    <source>
        <dbReference type="EMBL" id="CAH1572780.1"/>
    </source>
</evidence>
<protein>
    <submittedName>
        <fullName evidence="1">Type VI secretion protein</fullName>
    </submittedName>
</protein>
<dbReference type="PANTHER" id="PTHR35564:SF4">
    <property type="entry name" value="CYTOPLASMIC PROTEIN"/>
    <property type="match status" value="1"/>
</dbReference>
<dbReference type="Proteomes" id="UP001295462">
    <property type="component" value="Unassembled WGS sequence"/>
</dbReference>